<feature type="non-terminal residue" evidence="3">
    <location>
        <position position="62"/>
    </location>
</feature>
<dbReference type="InterPro" id="IPR008146">
    <property type="entry name" value="Gln_synth_cat_dom"/>
</dbReference>
<organism evidence="3 4">
    <name type="scientific">Haliea salexigens</name>
    <dbReference type="NCBI Taxonomy" id="287487"/>
    <lineage>
        <taxon>Bacteria</taxon>
        <taxon>Pseudomonadati</taxon>
        <taxon>Pseudomonadota</taxon>
        <taxon>Gammaproteobacteria</taxon>
        <taxon>Cellvibrionales</taxon>
        <taxon>Halieaceae</taxon>
        <taxon>Haliea</taxon>
    </lineage>
</organism>
<reference evidence="3 4" key="1">
    <citation type="journal article" date="2018" name="Nat. Biotechnol.">
        <title>A standardized bacterial taxonomy based on genome phylogeny substantially revises the tree of life.</title>
        <authorList>
            <person name="Parks D.H."/>
            <person name="Chuvochina M."/>
            <person name="Waite D.W."/>
            <person name="Rinke C."/>
            <person name="Skarshewski A."/>
            <person name="Chaumeil P.A."/>
            <person name="Hugenholtz P."/>
        </authorList>
    </citation>
    <scope>NUCLEOTIDE SEQUENCE [LARGE SCALE GENOMIC DNA]</scope>
    <source>
        <strain evidence="3">UBA9158</strain>
    </source>
</reference>
<name>A0A3C1KLN0_9GAMM</name>
<dbReference type="Proteomes" id="UP000259273">
    <property type="component" value="Unassembled WGS sequence"/>
</dbReference>
<gene>
    <name evidence="3" type="primary">glnA</name>
    <name evidence="3" type="ORF">DCP75_07570</name>
</gene>
<evidence type="ECO:0000313" key="4">
    <source>
        <dbReference type="Proteomes" id="UP000259273"/>
    </source>
</evidence>
<dbReference type="EC" id="6.3.1.2" evidence="3"/>
<feature type="domain" description="GS catalytic" evidence="2">
    <location>
        <begin position="3"/>
        <end position="62"/>
    </location>
</feature>
<dbReference type="AlphaFoldDB" id="A0A3C1KLN0"/>
<evidence type="ECO:0000259" key="2">
    <source>
        <dbReference type="Pfam" id="PF00120"/>
    </source>
</evidence>
<dbReference type="InterPro" id="IPR014746">
    <property type="entry name" value="Gln_synth/guanido_kin_cat_dom"/>
</dbReference>
<protein>
    <submittedName>
        <fullName evidence="3">Glutamine synthetase</fullName>
        <ecNumber evidence="3">6.3.1.2</ecNumber>
    </submittedName>
</protein>
<dbReference type="GO" id="GO:0004356">
    <property type="term" value="F:glutamine synthetase activity"/>
    <property type="evidence" value="ECO:0007669"/>
    <property type="project" value="UniProtKB-EC"/>
</dbReference>
<evidence type="ECO:0000313" key="3">
    <source>
        <dbReference type="EMBL" id="HAN27565.1"/>
    </source>
</evidence>
<dbReference type="Gene3D" id="3.30.590.10">
    <property type="entry name" value="Glutamine synthetase/guanido kinase, catalytic domain"/>
    <property type="match status" value="1"/>
</dbReference>
<dbReference type="SUPFAM" id="SSF55931">
    <property type="entry name" value="Glutamine synthetase/guanido kinase"/>
    <property type="match status" value="1"/>
</dbReference>
<dbReference type="Pfam" id="PF00120">
    <property type="entry name" value="Gln-synt_C"/>
    <property type="match status" value="1"/>
</dbReference>
<dbReference type="EMBL" id="DMND01000105">
    <property type="protein sequence ID" value="HAN27565.1"/>
    <property type="molecule type" value="Genomic_DNA"/>
</dbReference>
<comment type="similarity">
    <text evidence="1">Belongs to the glutamine synthetase family.</text>
</comment>
<feature type="non-terminal residue" evidence="3">
    <location>
        <position position="1"/>
    </location>
</feature>
<comment type="caution">
    <text evidence="3">The sequence shown here is derived from an EMBL/GenBank/DDBJ whole genome shotgun (WGS) entry which is preliminary data.</text>
</comment>
<accession>A0A3C1KLN0</accession>
<proteinExistence type="inferred from homology"/>
<keyword evidence="3" id="KW-0436">Ligase</keyword>
<evidence type="ECO:0000256" key="1">
    <source>
        <dbReference type="RuleBase" id="RU000384"/>
    </source>
</evidence>
<sequence>EGKAIPTVCSSLSEALKSLDEDRSFLTAGGVFTDDMIDGYIDLKASDIERLNMTTHPVEFDM</sequence>